<keyword evidence="8" id="KW-1185">Reference proteome</keyword>
<dbReference type="Pfam" id="PF11898">
    <property type="entry name" value="DUF3418"/>
    <property type="match status" value="1"/>
</dbReference>
<dbReference type="CDD" id="cd17989">
    <property type="entry name" value="DEXHc_HrpA"/>
    <property type="match status" value="1"/>
</dbReference>
<dbReference type="InterPro" id="IPR007502">
    <property type="entry name" value="Helicase-assoc_dom"/>
</dbReference>
<dbReference type="PANTHER" id="PTHR18934:SF99">
    <property type="entry name" value="ATP-DEPENDENT RNA HELICASE DHX37-RELATED"/>
    <property type="match status" value="1"/>
</dbReference>
<dbReference type="Gene3D" id="3.40.50.300">
    <property type="entry name" value="P-loop containing nucleotide triphosphate hydrolases"/>
    <property type="match status" value="2"/>
</dbReference>
<dbReference type="Pfam" id="PF21010">
    <property type="entry name" value="HA2_C"/>
    <property type="match status" value="1"/>
</dbReference>
<accession>A0ABS7DHK2</accession>
<dbReference type="InterPro" id="IPR001650">
    <property type="entry name" value="Helicase_C-like"/>
</dbReference>
<dbReference type="EMBL" id="JAGFNY010000029">
    <property type="protein sequence ID" value="MBW7570775.1"/>
    <property type="molecule type" value="Genomic_DNA"/>
</dbReference>
<dbReference type="EC" id="3.6.4.13" evidence="7"/>
<proteinExistence type="predicted"/>
<dbReference type="GO" id="GO:0003724">
    <property type="term" value="F:RNA helicase activity"/>
    <property type="evidence" value="ECO:0007669"/>
    <property type="project" value="UniProtKB-EC"/>
</dbReference>
<dbReference type="InterPro" id="IPR003593">
    <property type="entry name" value="AAA+_ATPase"/>
</dbReference>
<reference evidence="7 8" key="1">
    <citation type="submission" date="2021-03" db="EMBL/GenBank/DDBJ databases">
        <title>Succinivibrio sp. nov. isolated from feces of cow.</title>
        <authorList>
            <person name="Choi J.-Y."/>
        </authorList>
    </citation>
    <scope>NUCLEOTIDE SEQUENCE [LARGE SCALE GENOMIC DNA]</scope>
    <source>
        <strain evidence="7 8">AGMB01872</strain>
    </source>
</reference>
<dbReference type="SMART" id="SM00487">
    <property type="entry name" value="DEXDc"/>
    <property type="match status" value="1"/>
</dbReference>
<keyword evidence="4" id="KW-0067">ATP-binding</keyword>
<gene>
    <name evidence="7" type="primary">hrpA</name>
    <name evidence="7" type="ORF">J5V48_07705</name>
</gene>
<dbReference type="NCBIfam" id="NF008348">
    <property type="entry name" value="PRK11131.1"/>
    <property type="match status" value="1"/>
</dbReference>
<dbReference type="InterPro" id="IPR011709">
    <property type="entry name" value="DEAD-box_helicase_OB_fold"/>
</dbReference>
<dbReference type="InterPro" id="IPR011545">
    <property type="entry name" value="DEAD/DEAH_box_helicase_dom"/>
</dbReference>
<dbReference type="PROSITE" id="PS51192">
    <property type="entry name" value="HELICASE_ATP_BIND_1"/>
    <property type="match status" value="1"/>
</dbReference>
<dbReference type="SUPFAM" id="SSF52540">
    <property type="entry name" value="P-loop containing nucleoside triphosphate hydrolases"/>
    <property type="match status" value="1"/>
</dbReference>
<dbReference type="InterPro" id="IPR024590">
    <property type="entry name" value="HrpA_C"/>
</dbReference>
<dbReference type="SMART" id="SM00382">
    <property type="entry name" value="AAA"/>
    <property type="match status" value="1"/>
</dbReference>
<dbReference type="NCBIfam" id="TIGR01967">
    <property type="entry name" value="DEAH_box_HrpA"/>
    <property type="match status" value="1"/>
</dbReference>
<dbReference type="GO" id="GO:0016787">
    <property type="term" value="F:hydrolase activity"/>
    <property type="evidence" value="ECO:0007669"/>
    <property type="project" value="UniProtKB-KW"/>
</dbReference>
<evidence type="ECO:0000259" key="6">
    <source>
        <dbReference type="PROSITE" id="PS51194"/>
    </source>
</evidence>
<comment type="caution">
    <text evidence="7">The sequence shown here is derived from an EMBL/GenBank/DDBJ whole genome shotgun (WGS) entry which is preliminary data.</text>
</comment>
<dbReference type="PANTHER" id="PTHR18934">
    <property type="entry name" value="ATP-DEPENDENT RNA HELICASE"/>
    <property type="match status" value="1"/>
</dbReference>
<evidence type="ECO:0000256" key="3">
    <source>
        <dbReference type="ARBA" id="ARBA00022806"/>
    </source>
</evidence>
<evidence type="ECO:0000256" key="2">
    <source>
        <dbReference type="ARBA" id="ARBA00022801"/>
    </source>
</evidence>
<sequence length="1315" mass="151274">MKEQLDKFIKNVKSNYKELTFIHQMYLSRELKKLSSCTDENQLIEKQLLISSKLEEYKSFYKDREDRLPTVTYNDDLPVSSRKDEIIKAIKDNQVVIIAGETGSGKTTQIPKMCLEAGLGKKGFIGHTQPRRIAARAVATRIAQELNDPLGNLVGYKVRFTDNTSEKSYIKLMTDGILLAETANDRLLLNYECIIIDEAHERSLNIDFLIGYLKNLLSKRPDLKVIITSATINTKRFSEHFNNAPIIEVSGRTYPVEVVYMPLEKEIEDDEDEQETLDLRSGILKALNYLYKNHGREDCLVFLPGEREIMDVNRFLKKANLPNVEILPLYARLATSEQNRIFEKHSTVRVVLCTNVAETSLTVPNIKYVIDPGTARISRYSPRTKVQRLPVEKISKASADQRKGRCGRVSSGVCVRLYSKEDFDFREEFTCPEILRTNLASVILQMISLKLGNINSFPFIDKPEPRQVTDGIRLLEELGAIKDSRGLSTDELTLTNTGVQLSKIPTDPRLARMLVEADRQCSLSEVLIIVAALAVMDPRERPLDRQEQSANMHNRFKDEKSDFLSYIKLYEYINEKQKELTSSAFKRMLKSEFLSYLRIREWFDLLRQLRASCQSLDYRLNENAADYDSVHKAIVSGLLSQIGNFNDNDKGQYLGARGIKFYIHPSSALCKKKPKWICASELNETTRLFAKNCAVIDPLWLETLGAHLIKKNYNEPHWSRKQGAVVANMNISLYGLMIVQNRTAQYSSIDPKLCRSLLIRDGLVNGDMDIRFPFFKRNLDLIDEVLHVEDKLRRRDLLVESSVLEEFYDKKLPDDILTVRHFEKWFREKQKHEPNYLDFSLDMVVKDNFDTIKEDMFPEFWQTDNFKLKLSYVFSPSDKNDGVTVHIPLAILNKINSKQFVYQIPGLRLEFLTELIKSLPKKLRKNLIPAPNYAKALLETIQEPFTEDLYVKAAKELTRMGGQVVTCDDFDKALIDKHLFMNFAIEDENSKIIKTGRNLDVLLSELNSKISSALKKSIKVHKDSAPTNVWSFGDIKKEQNSKQGSIEITAYPALCDKGNGVALELCDSTHRQEKMMWLGERKLLSLSIKDPTSYLEQHLPNKSKLAMYYQPLGSIKELVSDLVLGAIDKIMQENNAPVYDEASFNVLLEKVRGDLNDTALELATKVDKILMKAHELKKLLKGRLSLDVAYSYKDVGTQLDSLVFKGFISQTPLKALLEYPRYLDAMIYRLSKVNKDVNRDLMYTRKIEDLQEQYKTTLNRYKYSYVPNDLENVKYLIEELRVSYFAQQLGVKVSVSDKRILNELKRILEEYPDHN</sequence>
<evidence type="ECO:0000259" key="5">
    <source>
        <dbReference type="PROSITE" id="PS51192"/>
    </source>
</evidence>
<feature type="domain" description="Helicase C-terminal" evidence="6">
    <location>
        <begin position="286"/>
        <end position="450"/>
    </location>
</feature>
<keyword evidence="1" id="KW-0547">Nucleotide-binding</keyword>
<dbReference type="InterPro" id="IPR014001">
    <property type="entry name" value="Helicase_ATP-bd"/>
</dbReference>
<protein>
    <submittedName>
        <fullName evidence="7">ATP-dependent RNA helicase HrpA</fullName>
        <ecNumber evidence="7">3.6.4.13</ecNumber>
    </submittedName>
</protein>
<organism evidence="7 8">
    <name type="scientific">Succinivibrio faecicola</name>
    <dbReference type="NCBI Taxonomy" id="2820300"/>
    <lineage>
        <taxon>Bacteria</taxon>
        <taxon>Pseudomonadati</taxon>
        <taxon>Pseudomonadota</taxon>
        <taxon>Gammaproteobacteria</taxon>
        <taxon>Aeromonadales</taxon>
        <taxon>Succinivibrionaceae</taxon>
        <taxon>Succinivibrio</taxon>
    </lineage>
</organism>
<dbReference type="Pfam" id="PF00270">
    <property type="entry name" value="DEAD"/>
    <property type="match status" value="1"/>
</dbReference>
<dbReference type="SMART" id="SM00490">
    <property type="entry name" value="HELICc"/>
    <property type="match status" value="1"/>
</dbReference>
<name>A0ABS7DHK2_9GAMM</name>
<dbReference type="InterPro" id="IPR027417">
    <property type="entry name" value="P-loop_NTPase"/>
</dbReference>
<keyword evidence="2 7" id="KW-0378">Hydrolase</keyword>
<evidence type="ECO:0000313" key="7">
    <source>
        <dbReference type="EMBL" id="MBW7570775.1"/>
    </source>
</evidence>
<dbReference type="PROSITE" id="PS51194">
    <property type="entry name" value="HELICASE_CTER"/>
    <property type="match status" value="1"/>
</dbReference>
<dbReference type="SMART" id="SM00847">
    <property type="entry name" value="HA2"/>
    <property type="match status" value="1"/>
</dbReference>
<evidence type="ECO:0000313" key="8">
    <source>
        <dbReference type="Proteomes" id="UP000731465"/>
    </source>
</evidence>
<dbReference type="Proteomes" id="UP000731465">
    <property type="component" value="Unassembled WGS sequence"/>
</dbReference>
<evidence type="ECO:0000256" key="1">
    <source>
        <dbReference type="ARBA" id="ARBA00022741"/>
    </source>
</evidence>
<dbReference type="Gene3D" id="1.20.120.1080">
    <property type="match status" value="1"/>
</dbReference>
<feature type="domain" description="Helicase ATP-binding" evidence="5">
    <location>
        <begin position="87"/>
        <end position="250"/>
    </location>
</feature>
<dbReference type="RefSeq" id="WP_219938000.1">
    <property type="nucleotide sequence ID" value="NZ_JAGFNY010000029.1"/>
</dbReference>
<dbReference type="Pfam" id="PF07717">
    <property type="entry name" value="OB_NTP_bind"/>
    <property type="match status" value="1"/>
</dbReference>
<dbReference type="CDD" id="cd18791">
    <property type="entry name" value="SF2_C_RHA"/>
    <property type="match status" value="1"/>
</dbReference>
<keyword evidence="3 7" id="KW-0347">Helicase</keyword>
<evidence type="ECO:0000256" key="4">
    <source>
        <dbReference type="ARBA" id="ARBA00022840"/>
    </source>
</evidence>
<dbReference type="Pfam" id="PF00271">
    <property type="entry name" value="Helicase_C"/>
    <property type="match status" value="1"/>
</dbReference>
<dbReference type="InterPro" id="IPR010222">
    <property type="entry name" value="RNA_helicase_HrpA"/>
</dbReference>